<accession>A0A1N7M390</accession>
<reference evidence="2" key="1">
    <citation type="submission" date="2017-01" db="EMBL/GenBank/DDBJ databases">
        <authorList>
            <person name="Varghese N."/>
            <person name="Submissions S."/>
        </authorList>
    </citation>
    <scope>NUCLEOTIDE SEQUENCE [LARGE SCALE GENOMIC DNA]</scope>
    <source>
        <strain evidence="2">DSM 16176</strain>
    </source>
</reference>
<evidence type="ECO:0000313" key="1">
    <source>
        <dbReference type="EMBL" id="SIS80548.1"/>
    </source>
</evidence>
<proteinExistence type="predicted"/>
<organism evidence="1 2">
    <name type="scientific">Alicyclobacillus vulcanalis</name>
    <dbReference type="NCBI Taxonomy" id="252246"/>
    <lineage>
        <taxon>Bacteria</taxon>
        <taxon>Bacillati</taxon>
        <taxon>Bacillota</taxon>
        <taxon>Bacilli</taxon>
        <taxon>Bacillales</taxon>
        <taxon>Alicyclobacillaceae</taxon>
        <taxon>Alicyclobacillus</taxon>
    </lineage>
</organism>
<name>A0A1N7M390_9BACL</name>
<dbReference type="Proteomes" id="UP000186156">
    <property type="component" value="Unassembled WGS sequence"/>
</dbReference>
<dbReference type="STRING" id="252246.SAMN05421799_104192"/>
<dbReference type="EMBL" id="FTOO01000004">
    <property type="protein sequence ID" value="SIS80548.1"/>
    <property type="molecule type" value="Genomic_DNA"/>
</dbReference>
<protein>
    <submittedName>
        <fullName evidence="1">Uncharacterized protein</fullName>
    </submittedName>
</protein>
<sequence>MATIQRNHLRRVRTAFLSGAYPDGPMTGRVLAAVRLPRGGSYQVWIGCGDEVGAWARRVRGKFGGTAAVGTWVGEREFEVIVERWRPISPAGQRMDGKRAVGLARPLISAMAVADRYFLVTTPGALEAEIVVRDTSGERWSAGTWRDYLVRQSRHQRHKN</sequence>
<dbReference type="AlphaFoldDB" id="A0A1N7M390"/>
<gene>
    <name evidence="1" type="ORF">SAMN05421799_104192</name>
</gene>
<dbReference type="RefSeq" id="WP_076346335.1">
    <property type="nucleotide sequence ID" value="NZ_FTOO01000004.1"/>
</dbReference>
<dbReference type="OrthoDB" id="2375238at2"/>
<keyword evidence="2" id="KW-1185">Reference proteome</keyword>
<evidence type="ECO:0000313" key="2">
    <source>
        <dbReference type="Proteomes" id="UP000186156"/>
    </source>
</evidence>